<gene>
    <name evidence="2" type="ORF">KGMB01110_24210</name>
</gene>
<keyword evidence="1" id="KW-1133">Transmembrane helix</keyword>
<reference evidence="3" key="1">
    <citation type="submission" date="2018-09" db="EMBL/GenBank/DDBJ databases">
        <title>Draft Genome Sequence of Mediterraneibacter sp. KCTC 15684.</title>
        <authorList>
            <person name="Kim J.S."/>
            <person name="Han K.I."/>
            <person name="Suh M.K."/>
            <person name="Lee K.C."/>
            <person name="Eom M.K."/>
            <person name="Lee J.H."/>
            <person name="Park S.H."/>
            <person name="Kang S.W."/>
            <person name="Park J.E."/>
            <person name="Oh B.S."/>
            <person name="Yu S.Y."/>
            <person name="Choi S.H."/>
            <person name="Lee D.H."/>
            <person name="Yoon H."/>
            <person name="Kim B."/>
            <person name="Yang S.J."/>
            <person name="Lee J.S."/>
        </authorList>
    </citation>
    <scope>NUCLEOTIDE SEQUENCE [LARGE SCALE GENOMIC DNA]</scope>
    <source>
        <strain evidence="3">KCTC 15684</strain>
    </source>
</reference>
<evidence type="ECO:0000313" key="2">
    <source>
        <dbReference type="EMBL" id="GCA67985.1"/>
    </source>
</evidence>
<name>A0A391P348_9FIRM</name>
<keyword evidence="1" id="KW-0812">Transmembrane</keyword>
<evidence type="ECO:0008006" key="4">
    <source>
        <dbReference type="Google" id="ProtNLM"/>
    </source>
</evidence>
<feature type="transmembrane region" description="Helical" evidence="1">
    <location>
        <begin position="107"/>
        <end position="126"/>
    </location>
</feature>
<dbReference type="Proteomes" id="UP000265643">
    <property type="component" value="Unassembled WGS sequence"/>
</dbReference>
<proteinExistence type="predicted"/>
<keyword evidence="3" id="KW-1185">Reference proteome</keyword>
<dbReference type="Pfam" id="PF06541">
    <property type="entry name" value="ABC_trans_CmpB"/>
    <property type="match status" value="2"/>
</dbReference>
<feature type="transmembrane region" description="Helical" evidence="1">
    <location>
        <begin position="332"/>
        <end position="350"/>
    </location>
</feature>
<feature type="transmembrane region" description="Helical" evidence="1">
    <location>
        <begin position="371"/>
        <end position="392"/>
    </location>
</feature>
<accession>A0A391P348</accession>
<sequence length="431" mass="49864">MDKIYYELIWLFFWYGFLGWGLEVAVAAIKKRKFANKGLINGPFSVGYAIAATWIIFFFRELHGVWLFLAGAIVFTLMQWFAGHFVEKFYHEKWWDYSDYRWNIDGYICLPISAFLGLCTLLFMKWGNPLLLKLFEMLPTFPGKLLIWILVGMLALDVIATLIILGGRSRRIAKWQNVDQAFTDVSNRFVRWIYEHVDRRIRKAYEAKHVPKRVKEDHGVFAYGCSFDKIVWLFVIGSFLGDITETLFCRATAGVWMSRSSLVWGDFSVVWGFAIAAATVLLYKYRDGSDRSLFLVGTFLGGAYEYICSVLSELVFGKVFWDYSKIPFNLGGRINLLYCFFWGIAAVVWMKMLYPFFSGLIEKVPKKAGHILTWVMLVFMVCNMLFSAMALIRSAQRAEGASTGNVLEEYLDTHYDDEKLEQIYPNAIQVK</sequence>
<feature type="transmembrane region" description="Helical" evidence="1">
    <location>
        <begin position="293"/>
        <end position="312"/>
    </location>
</feature>
<organism evidence="2 3">
    <name type="scientific">Mediterraneibacter butyricigenes</name>
    <dbReference type="NCBI Taxonomy" id="2316025"/>
    <lineage>
        <taxon>Bacteria</taxon>
        <taxon>Bacillati</taxon>
        <taxon>Bacillota</taxon>
        <taxon>Clostridia</taxon>
        <taxon>Lachnospirales</taxon>
        <taxon>Lachnospiraceae</taxon>
        <taxon>Mediterraneibacter</taxon>
    </lineage>
</organism>
<feature type="transmembrane region" description="Helical" evidence="1">
    <location>
        <begin position="261"/>
        <end position="281"/>
    </location>
</feature>
<feature type="transmembrane region" description="Helical" evidence="1">
    <location>
        <begin position="41"/>
        <end position="59"/>
    </location>
</feature>
<evidence type="ECO:0000256" key="1">
    <source>
        <dbReference type="SAM" id="Phobius"/>
    </source>
</evidence>
<dbReference type="AlphaFoldDB" id="A0A391P348"/>
<feature type="transmembrane region" description="Helical" evidence="1">
    <location>
        <begin position="12"/>
        <end position="29"/>
    </location>
</feature>
<feature type="transmembrane region" description="Helical" evidence="1">
    <location>
        <begin position="146"/>
        <end position="165"/>
    </location>
</feature>
<dbReference type="RefSeq" id="WP_117603788.1">
    <property type="nucleotide sequence ID" value="NZ_BHGK01000001.1"/>
</dbReference>
<evidence type="ECO:0000313" key="3">
    <source>
        <dbReference type="Proteomes" id="UP000265643"/>
    </source>
</evidence>
<keyword evidence="1" id="KW-0472">Membrane</keyword>
<feature type="transmembrane region" description="Helical" evidence="1">
    <location>
        <begin position="65"/>
        <end position="86"/>
    </location>
</feature>
<protein>
    <recommendedName>
        <fullName evidence="4">ABC transporter permease</fullName>
    </recommendedName>
</protein>
<dbReference type="InterPro" id="IPR010540">
    <property type="entry name" value="CmpB_TMEM229"/>
</dbReference>
<dbReference type="EMBL" id="BHGK01000001">
    <property type="protein sequence ID" value="GCA67985.1"/>
    <property type="molecule type" value="Genomic_DNA"/>
</dbReference>
<comment type="caution">
    <text evidence="2">The sequence shown here is derived from an EMBL/GenBank/DDBJ whole genome shotgun (WGS) entry which is preliminary data.</text>
</comment>